<evidence type="ECO:0000313" key="2">
    <source>
        <dbReference type="EMBL" id="KAF0727484.1"/>
    </source>
</evidence>
<sequence>MEDDESAAMPPKDLWDEGRNEIAVVVAMPEQQTAILSNTTLYERILILERENQALQDESNRSKAREAALRSTVTCVESSHLPEVHQIEVLHRHVRLLHDQLDEVERARQQAVFKISELASASTVSSKTIEPVEWVQKYKHDFEVMNQRTRLLLNQQEERHTVALDVALSKLALDHAAAMNRLKLEHEARTAAWRHDEERRAKEIEAAMEADKRSVRLEMKHQIETARIHQRISTAPQTRIEPPADGGDTIVRLQLDALRTRRMDALKKLCLIRISNARSRLHAAWLNWTTWTSTQRAQAIQGAQQIRDALTRWLLNKTRRRFHTWHVHAKIHSYQMIHSTVLNRILAVERIRHIISFRVKTNQLRAFSRWKGESVGSKREALQLRNEIAKLHDEVAKTKAETWRCKRQMLQQFKQSAM</sequence>
<dbReference type="AlphaFoldDB" id="A0A6G0WJS1"/>
<organism evidence="2 3">
    <name type="scientific">Aphanomyces euteiches</name>
    <dbReference type="NCBI Taxonomy" id="100861"/>
    <lineage>
        <taxon>Eukaryota</taxon>
        <taxon>Sar</taxon>
        <taxon>Stramenopiles</taxon>
        <taxon>Oomycota</taxon>
        <taxon>Saprolegniomycetes</taxon>
        <taxon>Saprolegniales</taxon>
        <taxon>Verrucalvaceae</taxon>
        <taxon>Aphanomyces</taxon>
    </lineage>
</organism>
<comment type="caution">
    <text evidence="2">The sequence shown here is derived from an EMBL/GenBank/DDBJ whole genome shotgun (WGS) entry which is preliminary data.</text>
</comment>
<evidence type="ECO:0000256" key="1">
    <source>
        <dbReference type="SAM" id="Coils"/>
    </source>
</evidence>
<feature type="coiled-coil region" evidence="1">
    <location>
        <begin position="38"/>
        <end position="65"/>
    </location>
</feature>
<dbReference type="EMBL" id="VJMJ01000194">
    <property type="protein sequence ID" value="KAF0727484.1"/>
    <property type="molecule type" value="Genomic_DNA"/>
</dbReference>
<proteinExistence type="predicted"/>
<accession>A0A6G0WJS1</accession>
<dbReference type="VEuPathDB" id="FungiDB:AeMF1_013727"/>
<reference evidence="2 3" key="1">
    <citation type="submission" date="2019-07" db="EMBL/GenBank/DDBJ databases">
        <title>Genomics analysis of Aphanomyces spp. identifies a new class of oomycete effector associated with host adaptation.</title>
        <authorList>
            <person name="Gaulin E."/>
        </authorList>
    </citation>
    <scope>NUCLEOTIDE SEQUENCE [LARGE SCALE GENOMIC DNA]</scope>
    <source>
        <strain evidence="2 3">ATCC 201684</strain>
    </source>
</reference>
<name>A0A6G0WJS1_9STRA</name>
<keyword evidence="3" id="KW-1185">Reference proteome</keyword>
<keyword evidence="1" id="KW-0175">Coiled coil</keyword>
<dbReference type="Proteomes" id="UP000481153">
    <property type="component" value="Unassembled WGS sequence"/>
</dbReference>
<protein>
    <submittedName>
        <fullName evidence="2">Uncharacterized protein</fullName>
    </submittedName>
</protein>
<evidence type="ECO:0000313" key="3">
    <source>
        <dbReference type="Proteomes" id="UP000481153"/>
    </source>
</evidence>
<gene>
    <name evidence="2" type="ORF">Ae201684_014505</name>
</gene>